<protein>
    <submittedName>
        <fullName evidence="1">Uncharacterized protein</fullName>
    </submittedName>
</protein>
<organism evidence="1 2">
    <name type="scientific">Tunturiibacter empetritectus</name>
    <dbReference type="NCBI Taxonomy" id="3069691"/>
    <lineage>
        <taxon>Bacteria</taxon>
        <taxon>Pseudomonadati</taxon>
        <taxon>Acidobacteriota</taxon>
        <taxon>Terriglobia</taxon>
        <taxon>Terriglobales</taxon>
        <taxon>Acidobacteriaceae</taxon>
        <taxon>Tunturiibacter</taxon>
    </lineage>
</organism>
<sequence>MAAGINTTYIETVHKSTFALMGHAVPASALPCFIGIVSAVGANSTLHAFFIAASNGCR</sequence>
<comment type="caution">
    <text evidence="1">The sequence shown here is derived from an EMBL/GenBank/DDBJ whole genome shotgun (WGS) entry which is preliminary data.</text>
</comment>
<proteinExistence type="predicted"/>
<evidence type="ECO:0000313" key="1">
    <source>
        <dbReference type="EMBL" id="MBB5316614.1"/>
    </source>
</evidence>
<reference evidence="1" key="1">
    <citation type="submission" date="2020-08" db="EMBL/GenBank/DDBJ databases">
        <title>Genomic Encyclopedia of Type Strains, Phase IV (KMG-V): Genome sequencing to study the core and pangenomes of soil and plant-associated prokaryotes.</title>
        <authorList>
            <person name="Whitman W."/>
        </authorList>
    </citation>
    <scope>NUCLEOTIDE SEQUENCE [LARGE SCALE GENOMIC DNA]</scope>
    <source>
        <strain evidence="1">M8UP27</strain>
    </source>
</reference>
<gene>
    <name evidence="1" type="ORF">HDF09_001264</name>
</gene>
<name>A0A7W8IG64_9BACT</name>
<evidence type="ECO:0000313" key="2">
    <source>
        <dbReference type="Proteomes" id="UP000568106"/>
    </source>
</evidence>
<dbReference type="Proteomes" id="UP000568106">
    <property type="component" value="Unassembled WGS sequence"/>
</dbReference>
<dbReference type="EMBL" id="JACHDY010000001">
    <property type="protein sequence ID" value="MBB5316614.1"/>
    <property type="molecule type" value="Genomic_DNA"/>
</dbReference>
<keyword evidence="2" id="KW-1185">Reference proteome</keyword>
<dbReference type="AlphaFoldDB" id="A0A7W8IG64"/>
<accession>A0A7W8IG64</accession>